<dbReference type="EMBL" id="CP000967">
    <property type="protein sequence ID" value="ACD60024.1"/>
    <property type="molecule type" value="Genomic_DNA"/>
</dbReference>
<dbReference type="InterPro" id="IPR023346">
    <property type="entry name" value="Lysozyme-like_dom_sf"/>
</dbReference>
<dbReference type="eggNOG" id="COG3179">
    <property type="taxonomic scope" value="Bacteria"/>
</dbReference>
<evidence type="ECO:0000313" key="1">
    <source>
        <dbReference type="EMBL" id="ACD60024.1"/>
    </source>
</evidence>
<dbReference type="Proteomes" id="UP000001740">
    <property type="component" value="Chromosome"/>
</dbReference>
<dbReference type="SUPFAM" id="SSF53955">
    <property type="entry name" value="Lysozyme-like"/>
    <property type="match status" value="1"/>
</dbReference>
<dbReference type="HOGENOM" id="CLU_073833_2_0_6"/>
<dbReference type="InterPro" id="IPR052354">
    <property type="entry name" value="Cell_Wall_Dynamics_Protein"/>
</dbReference>
<proteinExistence type="predicted"/>
<dbReference type="Gene3D" id="1.10.530.10">
    <property type="match status" value="1"/>
</dbReference>
<name>A0A0K0GMF6_XANOP</name>
<gene>
    <name evidence="1" type="ordered locus">PXO_01355</name>
</gene>
<sequence length="213" mass="23422">MMFTDTQLASIMQCSPQRAQRWHGPLLAAANRFGITTKRRAAHWLGQLGHESLSLSRMEEGLTYTTSARLLEVFGARITPAQAPRFLRNPVGLANFVYADLLGNGNEASGDGYRHRGRGPMQHTFRGNYQRIGELIGLPVEEQPDLLLQIEPSALGAAAYWQDNGLNVMADAGDVLGLGRKINLGNVRAKRLPEGHSDRVTRTQRALQILGVP</sequence>
<protein>
    <submittedName>
        <fullName evidence="1">Phage-related lytic enzyme</fullName>
    </submittedName>
</protein>
<accession>A0A0K0GMF6</accession>
<dbReference type="KEGG" id="xop:PXO_01355"/>
<evidence type="ECO:0000313" key="2">
    <source>
        <dbReference type="Proteomes" id="UP000001740"/>
    </source>
</evidence>
<reference evidence="1 2" key="1">
    <citation type="journal article" date="2008" name="BMC Genomics">
        <title>Genome sequence and rapid evolution of the rice pathogen Xanthomonas oryzae pv. oryzae PXO99A.</title>
        <authorList>
            <person name="Salzberg S.L."/>
            <person name="Sommer D.D."/>
            <person name="Schatz M.C."/>
            <person name="Phillippy A.M."/>
            <person name="Rabinowicz P.D."/>
            <person name="Tsuge S."/>
            <person name="Furutani A."/>
            <person name="Ochiai H."/>
            <person name="Delcher A.L."/>
            <person name="Kelley D."/>
            <person name="Madupu R."/>
            <person name="Puiu D."/>
            <person name="Radune D."/>
            <person name="Shumway M."/>
            <person name="Trapnell C."/>
            <person name="Aparna G."/>
            <person name="Jha G."/>
            <person name="Pandey A."/>
            <person name="Patil P.B."/>
            <person name="Ishihara H."/>
            <person name="Meyer D.F."/>
            <person name="Szurek B."/>
            <person name="Verdier V."/>
            <person name="Koebnik R."/>
            <person name="Dow J.M."/>
            <person name="Ryan R.P."/>
            <person name="Hirata H."/>
            <person name="Tsuyumu S."/>
            <person name="Won Lee S."/>
            <person name="Seo Y.S."/>
            <person name="Sriariyanum M."/>
            <person name="Ronald P.C."/>
            <person name="Sonti R.V."/>
            <person name="Van Sluys M.A."/>
            <person name="Leach J.E."/>
            <person name="White F.F."/>
            <person name="Bogdanove A.J."/>
        </authorList>
    </citation>
    <scope>NUCLEOTIDE SEQUENCE [LARGE SCALE GENOMIC DNA]</scope>
    <source>
        <strain evidence="1 2">PXO99A</strain>
    </source>
</reference>
<dbReference type="PANTHER" id="PTHR34408:SF1">
    <property type="entry name" value="GLYCOSYL HYDROLASE FAMILY 19 DOMAIN-CONTAINING PROTEIN HI_1415"/>
    <property type="match status" value="1"/>
</dbReference>
<organism evidence="1 2">
    <name type="scientific">Xanthomonas oryzae pv. oryzae (strain PXO99A)</name>
    <dbReference type="NCBI Taxonomy" id="360094"/>
    <lineage>
        <taxon>Bacteria</taxon>
        <taxon>Pseudomonadati</taxon>
        <taxon>Pseudomonadota</taxon>
        <taxon>Gammaproteobacteria</taxon>
        <taxon>Lysobacterales</taxon>
        <taxon>Lysobacteraceae</taxon>
        <taxon>Xanthomonas</taxon>
    </lineage>
</organism>
<dbReference type="AlphaFoldDB" id="A0A0K0GMF6"/>
<dbReference type="PANTHER" id="PTHR34408">
    <property type="entry name" value="FAMILY PROTEIN, PUTATIVE-RELATED"/>
    <property type="match status" value="1"/>
</dbReference>